<dbReference type="Proteomes" id="UP001144612">
    <property type="component" value="Unassembled WGS sequence"/>
</dbReference>
<evidence type="ECO:0000313" key="1">
    <source>
        <dbReference type="EMBL" id="MCY6957877.1"/>
    </source>
</evidence>
<dbReference type="EMBL" id="JAPQFJ010000003">
    <property type="protein sequence ID" value="MCY6957877.1"/>
    <property type="molecule type" value="Genomic_DNA"/>
</dbReference>
<gene>
    <name evidence="1" type="ORF">OW729_04575</name>
</gene>
<comment type="caution">
    <text evidence="1">The sequence shown here is derived from an EMBL/GenBank/DDBJ whole genome shotgun (WGS) entry which is preliminary data.</text>
</comment>
<reference evidence="1" key="1">
    <citation type="submission" date="2022-12" db="EMBL/GenBank/DDBJ databases">
        <title>Clostridium sp. nov., isolated from industrial wastewater.</title>
        <authorList>
            <person name="Jiayan W."/>
        </authorList>
    </citation>
    <scope>NUCLEOTIDE SEQUENCE</scope>
    <source>
        <strain evidence="1">ZC22-4</strain>
    </source>
</reference>
<dbReference type="RefSeq" id="WP_268060279.1">
    <property type="nucleotide sequence ID" value="NZ_JAPQFJ010000003.1"/>
</dbReference>
<name>A0ABT4D6F6_9CLOT</name>
<protein>
    <submittedName>
        <fullName evidence="1">Uncharacterized protein</fullName>
    </submittedName>
</protein>
<keyword evidence="2" id="KW-1185">Reference proteome</keyword>
<accession>A0ABT4D6F6</accession>
<proteinExistence type="predicted"/>
<sequence>MKKTIMNGDMKLVPVTKPSDNSAIVVDRKNYLSGILLLSSGNATSSNTVKVKIQHGSKIDGSDMVDFGVETAKLIAADTSTNLLIDLTGAKQYIRIAAVTEGTAPTYSAQLLLADAQYGDDFNA</sequence>
<evidence type="ECO:0000313" key="2">
    <source>
        <dbReference type="Proteomes" id="UP001144612"/>
    </source>
</evidence>
<organism evidence="1 2">
    <name type="scientific">Clostridium brassicae</name>
    <dbReference type="NCBI Taxonomy" id="2999072"/>
    <lineage>
        <taxon>Bacteria</taxon>
        <taxon>Bacillati</taxon>
        <taxon>Bacillota</taxon>
        <taxon>Clostridia</taxon>
        <taxon>Eubacteriales</taxon>
        <taxon>Clostridiaceae</taxon>
        <taxon>Clostridium</taxon>
    </lineage>
</organism>